<gene>
    <name evidence="1" type="ORF">U472_09930</name>
</gene>
<dbReference type="EMBL" id="LWDV01000009">
    <property type="protein sequence ID" value="OCL26318.1"/>
    <property type="molecule type" value="Genomic_DNA"/>
</dbReference>
<dbReference type="RefSeq" id="WP_068718012.1">
    <property type="nucleotide sequence ID" value="NZ_LWDV01000009.1"/>
</dbReference>
<dbReference type="Proteomes" id="UP000093514">
    <property type="component" value="Unassembled WGS sequence"/>
</dbReference>
<evidence type="ECO:0000313" key="1">
    <source>
        <dbReference type="EMBL" id="OCL26318.1"/>
    </source>
</evidence>
<protein>
    <submittedName>
        <fullName evidence="1">Uncharacterized protein</fullName>
    </submittedName>
</protein>
<name>A0A1C0A7X3_9FIRM</name>
<reference evidence="2" key="1">
    <citation type="submission" date="2016-07" db="EMBL/GenBank/DDBJ databases">
        <authorList>
            <person name="Florea S."/>
            <person name="Webb J.S."/>
            <person name="Jaromczyk J."/>
            <person name="Schardl C.L."/>
        </authorList>
    </citation>
    <scope>NUCLEOTIDE SEQUENCE [LARGE SCALE GENOMIC DNA]</scope>
    <source>
        <strain evidence="2">Z6</strain>
    </source>
</reference>
<accession>A0A1C0A7X3</accession>
<keyword evidence="2" id="KW-1185">Reference proteome</keyword>
<dbReference type="AlphaFoldDB" id="A0A1C0A7X3"/>
<sequence length="206" mass="23644">MSWEGTKTDWTPDDGVDNKNFNRIEGNIQDNHNRLNSLKNEMFFDVDGLTYINKSASNGSDFEIKTLTIDLGSPFLWYTSNMNYIESGAPFTYKDDEGSSTGMRNTILKYGKGTKEFDGQKVISFKIDNREVVNSYTNLPPLIVKDKIEIKVMLGSVYLGHGGNSGYSYYRFRDIYDEYQLINQLNQEYSSVNKCTFNIRGYVIKL</sequence>
<reference evidence="1 2" key="2">
    <citation type="submission" date="2016-08" db="EMBL/GenBank/DDBJ databases">
        <title>Orenia metallireducens sp. nov. strain Z6, a Novel Metal-reducing Firmicute from the Deep Subsurface.</title>
        <authorList>
            <person name="Maxim B.I."/>
            <person name="Kenneth K."/>
            <person name="Flynn T.M."/>
            <person name="Oloughlin E.J."/>
            <person name="Locke R.A."/>
            <person name="Weber J.R."/>
            <person name="Egan S.M."/>
            <person name="Mackie R.I."/>
            <person name="Cann I.K."/>
        </authorList>
    </citation>
    <scope>NUCLEOTIDE SEQUENCE [LARGE SCALE GENOMIC DNA]</scope>
    <source>
        <strain evidence="1 2">Z6</strain>
    </source>
</reference>
<proteinExistence type="predicted"/>
<evidence type="ECO:0000313" key="2">
    <source>
        <dbReference type="Proteomes" id="UP000093514"/>
    </source>
</evidence>
<comment type="caution">
    <text evidence="1">The sequence shown here is derived from an EMBL/GenBank/DDBJ whole genome shotgun (WGS) entry which is preliminary data.</text>
</comment>
<organism evidence="1 2">
    <name type="scientific">Orenia metallireducens</name>
    <dbReference type="NCBI Taxonomy" id="1413210"/>
    <lineage>
        <taxon>Bacteria</taxon>
        <taxon>Bacillati</taxon>
        <taxon>Bacillota</taxon>
        <taxon>Clostridia</taxon>
        <taxon>Halanaerobiales</taxon>
        <taxon>Halobacteroidaceae</taxon>
        <taxon>Orenia</taxon>
    </lineage>
</organism>